<evidence type="ECO:0000256" key="7">
    <source>
        <dbReference type="SAM" id="Phobius"/>
    </source>
</evidence>
<dbReference type="PANTHER" id="PTHR23513:SF6">
    <property type="entry name" value="MAJOR FACILITATOR SUPERFAMILY ASSOCIATED DOMAIN-CONTAINING PROTEIN"/>
    <property type="match status" value="1"/>
</dbReference>
<feature type="transmembrane region" description="Helical" evidence="7">
    <location>
        <begin position="381"/>
        <end position="400"/>
    </location>
</feature>
<keyword evidence="5 7" id="KW-1133">Transmembrane helix</keyword>
<feature type="transmembrane region" description="Helical" evidence="7">
    <location>
        <begin position="290"/>
        <end position="311"/>
    </location>
</feature>
<feature type="transmembrane region" description="Helical" evidence="7">
    <location>
        <begin position="317"/>
        <end position="335"/>
    </location>
</feature>
<evidence type="ECO:0000256" key="5">
    <source>
        <dbReference type="ARBA" id="ARBA00022989"/>
    </source>
</evidence>
<dbReference type="RefSeq" id="WP_038094192.1">
    <property type="nucleotide sequence ID" value="NZ_JMIR01000047.1"/>
</dbReference>
<dbReference type="eggNOG" id="COG2814">
    <property type="taxonomic scope" value="Bacteria"/>
</dbReference>
<proteinExistence type="predicted"/>
<evidence type="ECO:0000313" key="8">
    <source>
        <dbReference type="EMBL" id="KEO81101.1"/>
    </source>
</evidence>
<evidence type="ECO:0000256" key="1">
    <source>
        <dbReference type="ARBA" id="ARBA00004651"/>
    </source>
</evidence>
<comment type="caution">
    <text evidence="8">The sequence shown here is derived from an EMBL/GenBank/DDBJ whole genome shotgun (WGS) entry which is preliminary data.</text>
</comment>
<dbReference type="SUPFAM" id="SSF103473">
    <property type="entry name" value="MFS general substrate transporter"/>
    <property type="match status" value="1"/>
</dbReference>
<evidence type="ECO:0000256" key="3">
    <source>
        <dbReference type="ARBA" id="ARBA00022475"/>
    </source>
</evidence>
<accession>A0A074LFX6</accession>
<feature type="transmembrane region" description="Helical" evidence="7">
    <location>
        <begin position="12"/>
        <end position="36"/>
    </location>
</feature>
<gene>
    <name evidence="8" type="ORF">EL26_22660</name>
</gene>
<evidence type="ECO:0000256" key="2">
    <source>
        <dbReference type="ARBA" id="ARBA00022448"/>
    </source>
</evidence>
<evidence type="ECO:0000256" key="4">
    <source>
        <dbReference type="ARBA" id="ARBA00022692"/>
    </source>
</evidence>
<organism evidence="8 9">
    <name type="scientific">Tumebacillus flagellatus</name>
    <dbReference type="NCBI Taxonomy" id="1157490"/>
    <lineage>
        <taxon>Bacteria</taxon>
        <taxon>Bacillati</taxon>
        <taxon>Bacillota</taxon>
        <taxon>Bacilli</taxon>
        <taxon>Bacillales</taxon>
        <taxon>Alicyclobacillaceae</taxon>
        <taxon>Tumebacillus</taxon>
    </lineage>
</organism>
<dbReference type="PANTHER" id="PTHR23513">
    <property type="entry name" value="INTEGRAL MEMBRANE EFFLUX PROTEIN-RELATED"/>
    <property type="match status" value="1"/>
</dbReference>
<keyword evidence="4 7" id="KW-0812">Transmembrane</keyword>
<feature type="transmembrane region" description="Helical" evidence="7">
    <location>
        <begin position="86"/>
        <end position="109"/>
    </location>
</feature>
<dbReference type="AlphaFoldDB" id="A0A074LFX6"/>
<evidence type="ECO:0000256" key="6">
    <source>
        <dbReference type="ARBA" id="ARBA00023136"/>
    </source>
</evidence>
<dbReference type="EMBL" id="JMIR01000047">
    <property type="protein sequence ID" value="KEO81101.1"/>
    <property type="molecule type" value="Genomic_DNA"/>
</dbReference>
<keyword evidence="9" id="KW-1185">Reference proteome</keyword>
<dbReference type="InterPro" id="IPR036259">
    <property type="entry name" value="MFS_trans_sf"/>
</dbReference>
<evidence type="ECO:0008006" key="10">
    <source>
        <dbReference type="Google" id="ProtNLM"/>
    </source>
</evidence>
<protein>
    <recommendedName>
        <fullName evidence="10">Major facilitator superfamily (MFS) profile domain-containing protein</fullName>
    </recommendedName>
</protein>
<dbReference type="GO" id="GO:0005886">
    <property type="term" value="C:plasma membrane"/>
    <property type="evidence" value="ECO:0007669"/>
    <property type="project" value="UniProtKB-SubCell"/>
</dbReference>
<feature type="transmembrane region" description="Helical" evidence="7">
    <location>
        <begin position="231"/>
        <end position="252"/>
    </location>
</feature>
<feature type="transmembrane region" description="Helical" evidence="7">
    <location>
        <begin position="356"/>
        <end position="375"/>
    </location>
</feature>
<comment type="subcellular location">
    <subcellularLocation>
        <location evidence="1">Cell membrane</location>
        <topology evidence="1">Multi-pass membrane protein</topology>
    </subcellularLocation>
</comment>
<dbReference type="Proteomes" id="UP000027931">
    <property type="component" value="Unassembled WGS sequence"/>
</dbReference>
<feature type="transmembrane region" description="Helical" evidence="7">
    <location>
        <begin position="264"/>
        <end position="283"/>
    </location>
</feature>
<dbReference type="CDD" id="cd06173">
    <property type="entry name" value="MFS_MefA_like"/>
    <property type="match status" value="1"/>
</dbReference>
<dbReference type="InterPro" id="IPR010290">
    <property type="entry name" value="TM_effector"/>
</dbReference>
<sequence length="417" mass="44477">MPASIWKNRDFLWLFSGRTVSQFGTAVTTFTIPWLLLLTTGSGTLTGIAFAVGFVPYLFVSLPAGVWADRFNRKTLMMLADCGRMVLLLTIPAASLSVGHVPIVLLYLVQAGVSLFSAVFDASYGACLPNILERSQLQQGNAALQTCFSMSRILGPVVAGVLISMLGAANTLVLDAISYAVSIVTLFFIRASFSASTRTTDSGKSAGARSGMRADIQEGMQFVWQNRTIRMLAFFTMLVNFVGPGMDLALLVRINDELHLASGWAGIIMAGLSGGMVAGSLVIGKAKQRFSMGALMTVTTVGQVIPPFLLATLTNPVAILLTQAFVGFLLIAWGVQSTTLRQTIVPDHLLGRCVSVFRLIAWVSIPAGGTIAGMVSQVAGSSLYFLFSGIVLGSVCLLWIGSKMHRVKMEVATAENK</sequence>
<feature type="transmembrane region" description="Helical" evidence="7">
    <location>
        <begin position="176"/>
        <end position="193"/>
    </location>
</feature>
<feature type="transmembrane region" description="Helical" evidence="7">
    <location>
        <begin position="48"/>
        <end position="66"/>
    </location>
</feature>
<dbReference type="Pfam" id="PF05977">
    <property type="entry name" value="MFS_3"/>
    <property type="match status" value="1"/>
</dbReference>
<name>A0A074LFX6_9BACL</name>
<reference evidence="8 9" key="1">
    <citation type="journal article" date="2013" name="Int. J. Syst. Evol. Microbiol.">
        <title>Tumebacillus flagellatus sp. nov., an alpha-amylase/pullulanase-producing bacterium isolated from cassava wastewater.</title>
        <authorList>
            <person name="Wang Q."/>
            <person name="Xie N."/>
            <person name="Qin Y."/>
            <person name="Shen N."/>
            <person name="Zhu J."/>
            <person name="Mi H."/>
            <person name="Huang R."/>
        </authorList>
    </citation>
    <scope>NUCLEOTIDE SEQUENCE [LARGE SCALE GENOMIC DNA]</scope>
    <source>
        <strain evidence="8 9">GST4</strain>
    </source>
</reference>
<keyword evidence="2" id="KW-0813">Transport</keyword>
<dbReference type="STRING" id="1157490.EL26_22660"/>
<keyword evidence="6 7" id="KW-0472">Membrane</keyword>
<dbReference type="OrthoDB" id="2276409at2"/>
<evidence type="ECO:0000313" key="9">
    <source>
        <dbReference type="Proteomes" id="UP000027931"/>
    </source>
</evidence>
<dbReference type="Gene3D" id="1.20.1250.20">
    <property type="entry name" value="MFS general substrate transporter like domains"/>
    <property type="match status" value="1"/>
</dbReference>
<keyword evidence="3" id="KW-1003">Cell membrane</keyword>